<sequence>MKHPRTPVTDHAVLRYLERVQGIDVEHVRRTIGHRVDHAAGLGACGVTVDGINYKIEGGFVVTVLIASRPDIRTGRKRRGRARQ</sequence>
<organism evidence="1 2">
    <name type="scientific">Roseinatronobacter ekhonensis</name>
    <dbReference type="NCBI Taxonomy" id="254356"/>
    <lineage>
        <taxon>Bacteria</taxon>
        <taxon>Pseudomonadati</taxon>
        <taxon>Pseudomonadota</taxon>
        <taxon>Alphaproteobacteria</taxon>
        <taxon>Rhodobacterales</taxon>
        <taxon>Paracoccaceae</taxon>
        <taxon>Roseinatronobacter</taxon>
    </lineage>
</organism>
<evidence type="ECO:0000313" key="2">
    <source>
        <dbReference type="Proteomes" id="UP000272908"/>
    </source>
</evidence>
<dbReference type="OrthoDB" id="7605594at2"/>
<name>A0A3B0MK90_9RHOB</name>
<proteinExistence type="predicted"/>
<accession>A0A3B0MK90</accession>
<reference evidence="2" key="1">
    <citation type="submission" date="2018-08" db="EMBL/GenBank/DDBJ databases">
        <authorList>
            <person name="Rodrigo-Torres L."/>
            <person name="Arahal R. D."/>
            <person name="Lucena T."/>
        </authorList>
    </citation>
    <scope>NUCLEOTIDE SEQUENCE [LARGE SCALE GENOMIC DNA]</scope>
    <source>
        <strain evidence="2">CECT 7235</strain>
    </source>
</reference>
<gene>
    <name evidence="1" type="ORF">ROE7235_03739</name>
</gene>
<dbReference type="RefSeq" id="WP_121097335.1">
    <property type="nucleotide sequence ID" value="NZ_UIHC01000097.1"/>
</dbReference>
<keyword evidence="2" id="KW-1185">Reference proteome</keyword>
<dbReference type="Proteomes" id="UP000272908">
    <property type="component" value="Unassembled WGS sequence"/>
</dbReference>
<dbReference type="AlphaFoldDB" id="A0A3B0MK90"/>
<evidence type="ECO:0000313" key="1">
    <source>
        <dbReference type="EMBL" id="SUZ33958.1"/>
    </source>
</evidence>
<dbReference type="EMBL" id="UIHC01000097">
    <property type="protein sequence ID" value="SUZ33958.1"/>
    <property type="molecule type" value="Genomic_DNA"/>
</dbReference>
<protein>
    <submittedName>
        <fullName evidence="1">Uncharacterized protein</fullName>
    </submittedName>
</protein>